<dbReference type="AlphaFoldDB" id="A0A420HZR0"/>
<accession>A0A420HZR0</accession>
<evidence type="ECO:0000256" key="4">
    <source>
        <dbReference type="ARBA" id="ARBA00022824"/>
    </source>
</evidence>
<dbReference type="EMBL" id="MCFK01002961">
    <property type="protein sequence ID" value="RKF62910.1"/>
    <property type="molecule type" value="Genomic_DNA"/>
</dbReference>
<comment type="subcellular location">
    <subcellularLocation>
        <location evidence="1">Endoplasmic reticulum membrane</location>
        <topology evidence="1">Single-pass type II membrane protein</topology>
    </subcellularLocation>
</comment>
<name>A0A420HZR0_9PEZI</name>
<gene>
    <name evidence="10" type="ORF">OnM2_029034</name>
</gene>
<dbReference type="GO" id="GO:0045047">
    <property type="term" value="P:protein targeting to ER"/>
    <property type="evidence" value="ECO:0007669"/>
    <property type="project" value="TreeGrafter"/>
</dbReference>
<keyword evidence="5" id="KW-0735">Signal-anchor</keyword>
<evidence type="ECO:0000256" key="5">
    <source>
        <dbReference type="ARBA" id="ARBA00022968"/>
    </source>
</evidence>
<evidence type="ECO:0000256" key="6">
    <source>
        <dbReference type="ARBA" id="ARBA00022989"/>
    </source>
</evidence>
<dbReference type="Proteomes" id="UP000286134">
    <property type="component" value="Unassembled WGS sequence"/>
</dbReference>
<evidence type="ECO:0000256" key="7">
    <source>
        <dbReference type="ARBA" id="ARBA00023136"/>
    </source>
</evidence>
<dbReference type="OrthoDB" id="10261524at2759"/>
<evidence type="ECO:0000313" key="10">
    <source>
        <dbReference type="EMBL" id="RKF62910.1"/>
    </source>
</evidence>
<keyword evidence="6" id="KW-1133">Transmembrane helix</keyword>
<keyword evidence="7 9" id="KW-0472">Membrane</keyword>
<sequence length="215" mass="24400">MQSSIVRLQNVFGLFTSAALIVAAFIAASDFAAPRTPSASVSVKDIQTIYGRPHYYSTRKEQYAVIHFALSVDLSTLFTWNTKQVFVYVSASWPNSTSEVDSNEAVIWDNIITNPSADRLLNVGPATKKKLMAKSKGKSIDPRRGKFELKRQRAKYHITSPSRNIAELDNVVLKFHYNVQPWVGILTWTPKIEFWRWKKLKDGESSKFKFPAVKV</sequence>
<dbReference type="PIRSF" id="PIRSF016089">
    <property type="entry name" value="SPC22"/>
    <property type="match status" value="1"/>
</dbReference>
<comment type="function">
    <text evidence="8">Essential component of the signal peptidase complex (SPC) which catalyzes the cleavage of N-terminal signal sequences from nascent proteins as they are translocated into the lumen of the endoplasmic reticulum. Essential for the SPC catalytic activity, possibly by stabilizing and positioning the active center of the complex close to the lumenal surface. Essential for viability.</text>
</comment>
<evidence type="ECO:0000256" key="9">
    <source>
        <dbReference type="PIRNR" id="PIRNR016089"/>
    </source>
</evidence>
<evidence type="ECO:0000256" key="2">
    <source>
        <dbReference type="ARBA" id="ARBA00009289"/>
    </source>
</evidence>
<dbReference type="GO" id="GO:0006465">
    <property type="term" value="P:signal peptide processing"/>
    <property type="evidence" value="ECO:0007669"/>
    <property type="project" value="UniProtKB-UniRule"/>
</dbReference>
<protein>
    <recommendedName>
        <fullName evidence="9">Signal peptidase subunit 3</fullName>
    </recommendedName>
</protein>
<evidence type="ECO:0000256" key="3">
    <source>
        <dbReference type="ARBA" id="ARBA00022692"/>
    </source>
</evidence>
<keyword evidence="3" id="KW-0812">Transmembrane</keyword>
<dbReference type="InterPro" id="IPR007653">
    <property type="entry name" value="SPC3"/>
</dbReference>
<dbReference type="PANTHER" id="PTHR12804:SF0">
    <property type="entry name" value="SIGNAL PEPTIDASE COMPLEX SUBUNIT 3"/>
    <property type="match status" value="1"/>
</dbReference>
<organism evidence="10 11">
    <name type="scientific">Erysiphe neolycopersici</name>
    <dbReference type="NCBI Taxonomy" id="212602"/>
    <lineage>
        <taxon>Eukaryota</taxon>
        <taxon>Fungi</taxon>
        <taxon>Dikarya</taxon>
        <taxon>Ascomycota</taxon>
        <taxon>Pezizomycotina</taxon>
        <taxon>Leotiomycetes</taxon>
        <taxon>Erysiphales</taxon>
        <taxon>Erysiphaceae</taxon>
        <taxon>Erysiphe</taxon>
    </lineage>
</organism>
<dbReference type="PANTHER" id="PTHR12804">
    <property type="entry name" value="MICROSOMAL SIGNAL PEPTIDASE 23 KD SUBUNIT SPC22/23"/>
    <property type="match status" value="1"/>
</dbReference>
<keyword evidence="4 9" id="KW-0256">Endoplasmic reticulum</keyword>
<comment type="caution">
    <text evidence="10">The sequence shown here is derived from an EMBL/GenBank/DDBJ whole genome shotgun (WGS) entry which is preliminary data.</text>
</comment>
<reference evidence="10 11" key="1">
    <citation type="journal article" date="2018" name="BMC Genomics">
        <title>Comparative genome analyses reveal sequence features reflecting distinct modes of host-adaptation between dicot and monocot powdery mildew.</title>
        <authorList>
            <person name="Wu Y."/>
            <person name="Ma X."/>
            <person name="Pan Z."/>
            <person name="Kale S.D."/>
            <person name="Song Y."/>
            <person name="King H."/>
            <person name="Zhang Q."/>
            <person name="Presley C."/>
            <person name="Deng X."/>
            <person name="Wei C.I."/>
            <person name="Xiao S."/>
        </authorList>
    </citation>
    <scope>NUCLEOTIDE SEQUENCE [LARGE SCALE GENOMIC DNA]</scope>
    <source>
        <strain evidence="10">UMSG2</strain>
    </source>
</reference>
<evidence type="ECO:0000256" key="1">
    <source>
        <dbReference type="ARBA" id="ARBA00004648"/>
    </source>
</evidence>
<evidence type="ECO:0000313" key="11">
    <source>
        <dbReference type="Proteomes" id="UP000286134"/>
    </source>
</evidence>
<dbReference type="GO" id="GO:0005787">
    <property type="term" value="C:signal peptidase complex"/>
    <property type="evidence" value="ECO:0007669"/>
    <property type="project" value="UniProtKB-UniRule"/>
</dbReference>
<keyword evidence="11" id="KW-1185">Reference proteome</keyword>
<dbReference type="Pfam" id="PF04573">
    <property type="entry name" value="SPC22"/>
    <property type="match status" value="1"/>
</dbReference>
<evidence type="ECO:0000256" key="8">
    <source>
        <dbReference type="ARBA" id="ARBA00045670"/>
    </source>
</evidence>
<proteinExistence type="inferred from homology"/>
<comment type="similarity">
    <text evidence="2 9">Belongs to the SPCS3 family.</text>
</comment>
<dbReference type="STRING" id="212602.A0A420HZR0"/>